<dbReference type="InterPro" id="IPR001138">
    <property type="entry name" value="Zn2Cys6_DnaBD"/>
</dbReference>
<evidence type="ECO:0000313" key="5">
    <source>
        <dbReference type="EMBL" id="KAL1303114.1"/>
    </source>
</evidence>
<sequence>MLSICCASTLPTEMATQVSSRPYRSHKFPACERCRKRKIRCNFDLVDQRCVYCRAKNVQCITSPPATGADETIGSRDSTDHRPRKEPRLGEDIPSRRTRSRIEDEISPASNLPVALEDPRSSTRATSRSSPASILHTQSHPTALLRDQTQQASQRADLSEIVGPVNAEDIEVLESYLINEDNPGGSRTRTSNGEPRRPENPVLYLSVPRRRTGLKVALNPGASQYDILYHMLGSFRKELIDLFFTYIHPWFPVLDEYVLTRPDSSENKEIPPALWCSMFASAVRLWNRSQSLRRHPRPEINYVWNLAVEALNEEFFAPSIATISCSTLDMLGRPTLSIIGNIINEGRTVSLAHVLGLNHNPTSWRCSDQIKSFRKRTWWGVFVHSQWSSFAHGVPTRISTDQYDVPLPNISDLVKSDETRDTRITTAKLFVHLCALSQILCETLPVAYSLKPSKEGVERLIRRIECDLDEWEADLPREFRPDSLEKSEGISNLWFCHLCVRLLLARASLRAVSNNKTNTAPENRRYRLTVLRTSAQEVVDYMASLSEDQFSEFWLPYTAHLLATAGMLLLRCAFELTNNASISQSCAAGLQSLQKRLREVRDSQEWDLGDIFLEQCKQPISRLLLLVRNNNQQQQQQQQQQQHSHRGDEESSVTVATAAGGANNNRRKRQKATRRTAALDAIDASQMDQTTFQDSSLLYGDDGDLFDGNFNMMGDDGGSGGGLGNIGAAGIGFGGVAGGGGVIPFDLQIDNPGYPYESLWSMLEYSEGGGG</sequence>
<dbReference type="Pfam" id="PF04082">
    <property type="entry name" value="Fungal_trans"/>
    <property type="match status" value="1"/>
</dbReference>
<feature type="region of interest" description="Disordered" evidence="3">
    <location>
        <begin position="634"/>
        <end position="673"/>
    </location>
</feature>
<dbReference type="GeneID" id="95980249"/>
<organism evidence="5 6">
    <name type="scientific">Neodothiora populina</name>
    <dbReference type="NCBI Taxonomy" id="2781224"/>
    <lineage>
        <taxon>Eukaryota</taxon>
        <taxon>Fungi</taxon>
        <taxon>Dikarya</taxon>
        <taxon>Ascomycota</taxon>
        <taxon>Pezizomycotina</taxon>
        <taxon>Dothideomycetes</taxon>
        <taxon>Dothideomycetidae</taxon>
        <taxon>Dothideales</taxon>
        <taxon>Dothioraceae</taxon>
        <taxon>Neodothiora</taxon>
    </lineage>
</organism>
<feature type="domain" description="Zn(2)-C6 fungal-type" evidence="4">
    <location>
        <begin position="30"/>
        <end position="62"/>
    </location>
</feature>
<comment type="caution">
    <text evidence="5">The sequence shown here is derived from an EMBL/GenBank/DDBJ whole genome shotgun (WGS) entry which is preliminary data.</text>
</comment>
<dbReference type="CDD" id="cd00067">
    <property type="entry name" value="GAL4"/>
    <property type="match status" value="1"/>
</dbReference>
<feature type="compositionally biased region" description="Basic and acidic residues" evidence="3">
    <location>
        <begin position="73"/>
        <end position="104"/>
    </location>
</feature>
<accession>A0ABR3PAG7</accession>
<dbReference type="InterPro" id="IPR036864">
    <property type="entry name" value="Zn2-C6_fun-type_DNA-bd_sf"/>
</dbReference>
<evidence type="ECO:0000256" key="2">
    <source>
        <dbReference type="ARBA" id="ARBA00023242"/>
    </source>
</evidence>
<dbReference type="InterPro" id="IPR007219">
    <property type="entry name" value="XnlR_reg_dom"/>
</dbReference>
<proteinExistence type="predicted"/>
<evidence type="ECO:0000256" key="1">
    <source>
        <dbReference type="ARBA" id="ARBA00022723"/>
    </source>
</evidence>
<dbReference type="Proteomes" id="UP001562354">
    <property type="component" value="Unassembled WGS sequence"/>
</dbReference>
<reference evidence="5 6" key="1">
    <citation type="submission" date="2024-07" db="EMBL/GenBank/DDBJ databases">
        <title>Draft sequence of the Neodothiora populina.</title>
        <authorList>
            <person name="Drown D.D."/>
            <person name="Schuette U.S."/>
            <person name="Buechlein A.B."/>
            <person name="Rusch D.R."/>
            <person name="Winton L.W."/>
            <person name="Adams G.A."/>
        </authorList>
    </citation>
    <scope>NUCLEOTIDE SEQUENCE [LARGE SCALE GENOMIC DNA]</scope>
    <source>
        <strain evidence="5 6">CPC 39397</strain>
    </source>
</reference>
<dbReference type="CDD" id="cd12148">
    <property type="entry name" value="fungal_TF_MHR"/>
    <property type="match status" value="1"/>
</dbReference>
<keyword evidence="1" id="KW-0479">Metal-binding</keyword>
<feature type="region of interest" description="Disordered" evidence="3">
    <location>
        <begin position="179"/>
        <end position="201"/>
    </location>
</feature>
<dbReference type="PROSITE" id="PS00463">
    <property type="entry name" value="ZN2_CY6_FUNGAL_1"/>
    <property type="match status" value="1"/>
</dbReference>
<protein>
    <recommendedName>
        <fullName evidence="4">Zn(2)-C6 fungal-type domain-containing protein</fullName>
    </recommendedName>
</protein>
<dbReference type="PANTHER" id="PTHR31668:SF10">
    <property type="entry name" value="ZN(II)2CYS6 TRANSCRIPTION FACTOR (EUROFUNG)"/>
    <property type="match status" value="1"/>
</dbReference>
<dbReference type="Gene3D" id="4.10.240.10">
    <property type="entry name" value="Zn(2)-C6 fungal-type DNA-binding domain"/>
    <property type="match status" value="1"/>
</dbReference>
<feature type="compositionally biased region" description="Low complexity" evidence="3">
    <location>
        <begin position="122"/>
        <end position="133"/>
    </location>
</feature>
<dbReference type="EMBL" id="JBFMKM010000010">
    <property type="protein sequence ID" value="KAL1303114.1"/>
    <property type="molecule type" value="Genomic_DNA"/>
</dbReference>
<dbReference type="Pfam" id="PF00172">
    <property type="entry name" value="Zn_clus"/>
    <property type="match status" value="1"/>
</dbReference>
<name>A0ABR3PAG7_9PEZI</name>
<gene>
    <name evidence="5" type="ORF">AAFC00_006550</name>
</gene>
<dbReference type="SUPFAM" id="SSF57701">
    <property type="entry name" value="Zn2/Cys6 DNA-binding domain"/>
    <property type="match status" value="1"/>
</dbReference>
<dbReference type="RefSeq" id="XP_069199389.1">
    <property type="nucleotide sequence ID" value="XM_069346520.1"/>
</dbReference>
<keyword evidence="6" id="KW-1185">Reference proteome</keyword>
<evidence type="ECO:0000313" key="6">
    <source>
        <dbReference type="Proteomes" id="UP001562354"/>
    </source>
</evidence>
<dbReference type="PANTHER" id="PTHR31668">
    <property type="entry name" value="GLUCOSE TRANSPORT TRANSCRIPTION REGULATOR RGT1-RELATED-RELATED"/>
    <property type="match status" value="1"/>
</dbReference>
<evidence type="ECO:0000259" key="4">
    <source>
        <dbReference type="PROSITE" id="PS50048"/>
    </source>
</evidence>
<dbReference type="InterPro" id="IPR050797">
    <property type="entry name" value="Carb_Metab_Trans_Reg"/>
</dbReference>
<dbReference type="PROSITE" id="PS50048">
    <property type="entry name" value="ZN2_CY6_FUNGAL_2"/>
    <property type="match status" value="1"/>
</dbReference>
<keyword evidence="2" id="KW-0539">Nucleus</keyword>
<dbReference type="SMART" id="SM00066">
    <property type="entry name" value="GAL4"/>
    <property type="match status" value="1"/>
</dbReference>
<evidence type="ECO:0000256" key="3">
    <source>
        <dbReference type="SAM" id="MobiDB-lite"/>
    </source>
</evidence>
<feature type="region of interest" description="Disordered" evidence="3">
    <location>
        <begin position="64"/>
        <end position="134"/>
    </location>
</feature>